<feature type="transmembrane region" description="Helical" evidence="4">
    <location>
        <begin position="838"/>
        <end position="861"/>
    </location>
</feature>
<dbReference type="RefSeq" id="WP_209995940.1">
    <property type="nucleotide sequence ID" value="NZ_JAGIOF010000001.1"/>
</dbReference>
<evidence type="ECO:0000259" key="5">
    <source>
        <dbReference type="PROSITE" id="PS50075"/>
    </source>
</evidence>
<feature type="transmembrane region" description="Helical" evidence="4">
    <location>
        <begin position="306"/>
        <end position="328"/>
    </location>
</feature>
<evidence type="ECO:0000256" key="2">
    <source>
        <dbReference type="ARBA" id="ARBA00022553"/>
    </source>
</evidence>
<gene>
    <name evidence="6" type="ORF">JOF47_000677</name>
</gene>
<sequence length="1039" mass="111737">MSARRQKAESATEPTAPHTAETPAAPAGNGSPATPATGATAQVQVQGRLAEVLAGVLGIDHVPVDSDFFQDLGADSLVMAQFCARVRKQPDLPAVSIKDIYQHPSIAALAAALAPAEPAMSPVQGRLAEVLAGVLGIDHVPVDSDFFQDLGADSLVMAQFCARVRKQPDLPAVSIKDIYQHPTIAALAPAEPAMSPVQGRLAEVLAGVLGIDHVPVDSDFFQDLGADSLVMAQFCARVRKQPDLPKVSMKDIYGSPTIAALAAALQDPLQQDQPQVLPPVLASMPETPRPMDARTWEYVTCGALQVLVYLGYCILAGALAVVGYYWLFPEAKPGNHYWLAHGTSFWAIYLRSIVYAVVVFVLMCILPVAAKWIFVGRFRPREIRIWSLAYFRFWLVKALMRTSPLSMMPGSPLTTFYLRAMGAKVGRNVTILTNRLPICTDLLTIGEGTVIRKDVVANGYRAHGGVIQLGGVTLGRDVTVGEGSVLDIDTAMGDGSQLGHRSTLYTGQAVPAGERWHGSPGRRTDVDFSTVEATPYRPWRRGWFAVSQLLGTVGLGRTMVGLVVTLFVLAYPPVAALLEAHPYAFADWTFYADAVALAGLGVFGATVLAMVVATTVPRLLQLAVKPDTVYPLFGLRDAAARAVARLTNSPMLGQVFGDSSYVVNYVRAIGYHQPQVQQTGSNLGLAFKHDTPFLSTIGTGTMIADGLSFMNADYSATSFKVSRAAIGAHNFLGNRVSFPAGARTGDNCLLATMVEVPIDGPVRHDVGLLGSPAFEIPRSVLRDALPEEHAGRARFRRDLSAKNRHNLRTIALLMLARWFNASLALLAMFAALELSDQFGFLILSASFAVALLVGLLVGIGIEHVVTGFRRLQPQLCSIYNPYFWWHERYWKLHIQGRYIAILDGTPFKPLVWRLMGVQMGSRVFDDGCSFPERSLVTIGSRCTLNAGSTVQSHSQEDGMFKSDHNVMGDDVTLGVGALVHYGVTIEDGAVVAADSFVMKGTTLSRGSVWGGNPADEARAAATSPVALERTVSGVGSKYA</sequence>
<keyword evidence="4" id="KW-0812">Transmembrane</keyword>
<keyword evidence="4" id="KW-1133">Transmembrane helix</keyword>
<accession>A0ABS4XA24</accession>
<dbReference type="SUPFAM" id="SSF47336">
    <property type="entry name" value="ACP-like"/>
    <property type="match status" value="3"/>
</dbReference>
<feature type="compositionally biased region" description="Low complexity" evidence="3">
    <location>
        <begin position="11"/>
        <end position="40"/>
    </location>
</feature>
<feature type="domain" description="Carrier" evidence="5">
    <location>
        <begin position="40"/>
        <end position="117"/>
    </location>
</feature>
<comment type="caution">
    <text evidence="6">The sequence shown here is derived from an EMBL/GenBank/DDBJ whole genome shotgun (WGS) entry which is preliminary data.</text>
</comment>
<feature type="transmembrane region" description="Helical" evidence="4">
    <location>
        <begin position="810"/>
        <end position="832"/>
    </location>
</feature>
<keyword evidence="2" id="KW-0597">Phosphoprotein</keyword>
<dbReference type="InterPro" id="IPR001451">
    <property type="entry name" value="Hexapep"/>
</dbReference>
<feature type="transmembrane region" description="Helical" evidence="4">
    <location>
        <begin position="590"/>
        <end position="613"/>
    </location>
</feature>
<feature type="transmembrane region" description="Helical" evidence="4">
    <location>
        <begin position="348"/>
        <end position="374"/>
    </location>
</feature>
<evidence type="ECO:0000256" key="1">
    <source>
        <dbReference type="ARBA" id="ARBA00022450"/>
    </source>
</evidence>
<dbReference type="Gene3D" id="1.10.1200.10">
    <property type="entry name" value="ACP-like"/>
    <property type="match status" value="3"/>
</dbReference>
<dbReference type="Gene3D" id="2.160.10.10">
    <property type="entry name" value="Hexapeptide repeat proteins"/>
    <property type="match status" value="2"/>
</dbReference>
<feature type="transmembrane region" description="Helical" evidence="4">
    <location>
        <begin position="549"/>
        <end position="570"/>
    </location>
</feature>
<organism evidence="6 7">
    <name type="scientific">Paeniglutamicibacter kerguelensis</name>
    <dbReference type="NCBI Taxonomy" id="254788"/>
    <lineage>
        <taxon>Bacteria</taxon>
        <taxon>Bacillati</taxon>
        <taxon>Actinomycetota</taxon>
        <taxon>Actinomycetes</taxon>
        <taxon>Micrococcales</taxon>
        <taxon>Micrococcaceae</taxon>
        <taxon>Paeniglutamicibacter</taxon>
    </lineage>
</organism>
<evidence type="ECO:0000256" key="4">
    <source>
        <dbReference type="SAM" id="Phobius"/>
    </source>
</evidence>
<feature type="domain" description="Carrier" evidence="5">
    <location>
        <begin position="118"/>
        <end position="195"/>
    </location>
</feature>
<dbReference type="PROSITE" id="PS50075">
    <property type="entry name" value="CARRIER"/>
    <property type="match status" value="3"/>
</dbReference>
<dbReference type="Pfam" id="PF00550">
    <property type="entry name" value="PP-binding"/>
    <property type="match status" value="3"/>
</dbReference>
<dbReference type="EMBL" id="JAGIOF010000001">
    <property type="protein sequence ID" value="MBP2385166.1"/>
    <property type="molecule type" value="Genomic_DNA"/>
</dbReference>
<evidence type="ECO:0000313" key="6">
    <source>
        <dbReference type="EMBL" id="MBP2385166.1"/>
    </source>
</evidence>
<evidence type="ECO:0000313" key="7">
    <source>
        <dbReference type="Proteomes" id="UP001296993"/>
    </source>
</evidence>
<dbReference type="PANTHER" id="PTHR45527">
    <property type="entry name" value="NONRIBOSOMAL PEPTIDE SYNTHETASE"/>
    <property type="match status" value="1"/>
</dbReference>
<dbReference type="PANTHER" id="PTHR45527:SF1">
    <property type="entry name" value="FATTY ACID SYNTHASE"/>
    <property type="match status" value="1"/>
</dbReference>
<dbReference type="InterPro" id="IPR009081">
    <property type="entry name" value="PP-bd_ACP"/>
</dbReference>
<dbReference type="InterPro" id="IPR036736">
    <property type="entry name" value="ACP-like_sf"/>
</dbReference>
<keyword evidence="7" id="KW-1185">Reference proteome</keyword>
<keyword evidence="1" id="KW-0596">Phosphopantetheine</keyword>
<dbReference type="InterPro" id="IPR020806">
    <property type="entry name" value="PKS_PP-bd"/>
</dbReference>
<evidence type="ECO:0000256" key="3">
    <source>
        <dbReference type="SAM" id="MobiDB-lite"/>
    </source>
</evidence>
<reference evidence="6 7" key="1">
    <citation type="submission" date="2021-03" db="EMBL/GenBank/DDBJ databases">
        <title>Sequencing the genomes of 1000 actinobacteria strains.</title>
        <authorList>
            <person name="Klenk H.-P."/>
        </authorList>
    </citation>
    <scope>NUCLEOTIDE SEQUENCE [LARGE SCALE GENOMIC DNA]</scope>
    <source>
        <strain evidence="6 7">DSM 15797</strain>
    </source>
</reference>
<dbReference type="SMART" id="SM00823">
    <property type="entry name" value="PKS_PP"/>
    <property type="match status" value="3"/>
</dbReference>
<keyword evidence="4" id="KW-0472">Membrane</keyword>
<dbReference type="Proteomes" id="UP001296993">
    <property type="component" value="Unassembled WGS sequence"/>
</dbReference>
<name>A0ABS4XA24_9MICC</name>
<feature type="region of interest" description="Disordered" evidence="3">
    <location>
        <begin position="1"/>
        <end position="40"/>
    </location>
</feature>
<dbReference type="InterPro" id="IPR011004">
    <property type="entry name" value="Trimer_LpxA-like_sf"/>
</dbReference>
<protein>
    <submittedName>
        <fullName evidence="6">Non-ribosomal peptide synthetase-like protein</fullName>
    </submittedName>
</protein>
<proteinExistence type="predicted"/>
<dbReference type="Pfam" id="PF14602">
    <property type="entry name" value="Hexapep_2"/>
    <property type="match status" value="1"/>
</dbReference>
<dbReference type="NCBIfam" id="TIGR02353">
    <property type="entry name" value="NRPS_term_dom"/>
    <property type="match status" value="1"/>
</dbReference>
<dbReference type="SUPFAM" id="SSF51161">
    <property type="entry name" value="Trimeric LpxA-like enzymes"/>
    <property type="match status" value="3"/>
</dbReference>
<feature type="domain" description="Carrier" evidence="5">
    <location>
        <begin position="192"/>
        <end position="269"/>
    </location>
</feature>
<feature type="compositionally biased region" description="Basic and acidic residues" evidence="3">
    <location>
        <begin position="1"/>
        <end position="10"/>
    </location>
</feature>
<dbReference type="InterPro" id="IPR012728">
    <property type="entry name" value="Pls/PosA_C"/>
</dbReference>